<protein>
    <submittedName>
        <fullName evidence="1">Uncharacterized protein</fullName>
    </submittedName>
</protein>
<dbReference type="Gramene" id="RZC84943">
    <property type="protein sequence ID" value="RZC84943"/>
    <property type="gene ID" value="C5167_047727"/>
</dbReference>
<evidence type="ECO:0000313" key="1">
    <source>
        <dbReference type="EMBL" id="RZC84943.1"/>
    </source>
</evidence>
<dbReference type="AlphaFoldDB" id="A0A4Y7LHH8"/>
<reference evidence="1 2" key="1">
    <citation type="journal article" date="2018" name="Science">
        <title>The opium poppy genome and morphinan production.</title>
        <authorList>
            <person name="Guo L."/>
            <person name="Winzer T."/>
            <person name="Yang X."/>
            <person name="Li Y."/>
            <person name="Ning Z."/>
            <person name="He Z."/>
            <person name="Teodor R."/>
            <person name="Lu Y."/>
            <person name="Bowser T.A."/>
            <person name="Graham I.A."/>
            <person name="Ye K."/>
        </authorList>
    </citation>
    <scope>NUCLEOTIDE SEQUENCE [LARGE SCALE GENOMIC DNA]</scope>
    <source>
        <strain evidence="2">cv. HN1</strain>
        <tissue evidence="1">Leaves</tissue>
    </source>
</reference>
<dbReference type="Proteomes" id="UP000316621">
    <property type="component" value="Chromosome 11"/>
</dbReference>
<gene>
    <name evidence="1" type="ORF">C5167_047727</name>
</gene>
<organism evidence="1 2">
    <name type="scientific">Papaver somniferum</name>
    <name type="common">Opium poppy</name>
    <dbReference type="NCBI Taxonomy" id="3469"/>
    <lineage>
        <taxon>Eukaryota</taxon>
        <taxon>Viridiplantae</taxon>
        <taxon>Streptophyta</taxon>
        <taxon>Embryophyta</taxon>
        <taxon>Tracheophyta</taxon>
        <taxon>Spermatophyta</taxon>
        <taxon>Magnoliopsida</taxon>
        <taxon>Ranunculales</taxon>
        <taxon>Papaveraceae</taxon>
        <taxon>Papaveroideae</taxon>
        <taxon>Papaver</taxon>
    </lineage>
</organism>
<evidence type="ECO:0000313" key="2">
    <source>
        <dbReference type="Proteomes" id="UP000316621"/>
    </source>
</evidence>
<proteinExistence type="predicted"/>
<dbReference type="EMBL" id="CM010725">
    <property type="protein sequence ID" value="RZC84943.1"/>
    <property type="molecule type" value="Genomic_DNA"/>
</dbReference>
<keyword evidence="2" id="KW-1185">Reference proteome</keyword>
<name>A0A4Y7LHH8_PAPSO</name>
<sequence>MPEPPNSITVAGARAPYRDKGALGTFETRVAGEVEVLNIFMIRRGKTKGGEVKIAGCMV</sequence>
<accession>A0A4Y7LHH8</accession>